<dbReference type="Proteomes" id="UP000076404">
    <property type="component" value="Chromosome"/>
</dbReference>
<feature type="transmembrane region" description="Helical" evidence="1">
    <location>
        <begin position="1023"/>
        <end position="1046"/>
    </location>
</feature>
<keyword evidence="3" id="KW-1185">Reference proteome</keyword>
<dbReference type="InterPro" id="IPR027463">
    <property type="entry name" value="AcrB_DN_DC_subdom"/>
</dbReference>
<proteinExistence type="predicted"/>
<feature type="transmembrane region" description="Helical" evidence="1">
    <location>
        <begin position="925"/>
        <end position="949"/>
    </location>
</feature>
<dbReference type="Gene3D" id="3.30.70.1430">
    <property type="entry name" value="Multidrug efflux transporter AcrB pore domain"/>
    <property type="match status" value="2"/>
</dbReference>
<dbReference type="OrthoDB" id="9757904at2"/>
<feature type="transmembrane region" description="Helical" evidence="1">
    <location>
        <begin position="19"/>
        <end position="37"/>
    </location>
</feature>
<feature type="transmembrane region" description="Helical" evidence="1">
    <location>
        <begin position="540"/>
        <end position="562"/>
    </location>
</feature>
<accession>A0A143BPD3</accession>
<feature type="transmembrane region" description="Helical" evidence="1">
    <location>
        <begin position="899"/>
        <end position="919"/>
    </location>
</feature>
<dbReference type="SUPFAM" id="SSF82866">
    <property type="entry name" value="Multidrug efflux transporter AcrB transmembrane domain"/>
    <property type="match status" value="2"/>
</dbReference>
<feature type="transmembrane region" description="Helical" evidence="1">
    <location>
        <begin position="956"/>
        <end position="977"/>
    </location>
</feature>
<sequence length="1067" mass="113540">MQSWGISGRVAKAFLNSKLTPLITVASLAVGLLGIIATPREEEPQISVPMIDVISAMPGASPAEAENLLGRPVEQRMLEIPGVDHVYTMSGDGYAMVTVRFKVGEDQERSVTKVQAKLAGAMDKAPSGALPPIVKSHSIDDVPVLTLTLHGAGTDANALRQIAVHLEDEIRTVPEVAETFVTGGAPKQVKVVLDAARLAASGVTPGEVAMALKQANARLDAGELTLRDSVVQIAVGAPLLNAREVGSVVVSNRRGTPVYLRAVADVKDDFGDVNSYVSHRSGSGASEAAVTIAVAKRKGANATNVTHAVLERVNQAKGRLLPASVALDVTRDYGETAGEKAQELILHLIIATLSVTALIWLFLGWREALVVLVAVPVTLALTLFVYYALGYTLNRITLFALIFSIGILVDDAIVVVENIYRHLAMGNRPADIAAIDAVDEVGNPTILATFTVIAAIVPMAFVSGMMGPYMRPIPVGASVAMLASLAVAFIVTPYLAYRLLKGHVVAGHGSIQHPPEEGSRTDKLYHRIMSPLIERKKTRYVFYGVVVALLLGSVGLVGLKAVQVKMLPFDNKSEFQVVLDLPEGTSLETSNRAASEIAAYLGTVEEVVSTQVYAGTAAPFNFNGLVRHYFMRSGANVADVQVNLKPKSERDRQSHAIAVAVRPSVDSIAKRYGASAKVAEIPPGPPVLSTLVAEVYAADDASRLEAAKAVKAVFEQTPGVVDVDWTVEAPQQKRTFRVDRVRAAEVGASVEQITQTLYLALSGAPAGLTSSPTAKEAVAIVPRLPLSQRSSVEALLGLPIATMQGPQPLGRFVTVIDGVREGSRVRKDLRPAIYVTGDVAREIESPVYAILDMNRQIEAIRVNGASVGIYNAVQPESLDETAIKWDGEWQVTIEVFRDLGLAFAIVLLLIYVLVVGWFQSFTIPLVIMAPIPLTLIGILPGHAIGGAFFTATSMIGMIALAGIIVRNSILLVDFIQLEEARGRNLVDAVLEAGAVRFRPIALTAAAVVVGGLVMVLDPIFQGLAVALMSGAVVATLLTMVVVPLLYWELRKNAPPLADSPLHTEIID</sequence>
<evidence type="ECO:0000313" key="3">
    <source>
        <dbReference type="Proteomes" id="UP000076404"/>
    </source>
</evidence>
<dbReference type="STRING" id="1379270.GEMMAAP_13660"/>
<evidence type="ECO:0000313" key="2">
    <source>
        <dbReference type="EMBL" id="AMW06858.1"/>
    </source>
</evidence>
<gene>
    <name evidence="2" type="ORF">GEMMAAP_13660</name>
</gene>
<dbReference type="EMBL" id="CP011454">
    <property type="protein sequence ID" value="AMW06858.1"/>
    <property type="molecule type" value="Genomic_DNA"/>
</dbReference>
<dbReference type="InterPro" id="IPR001036">
    <property type="entry name" value="Acrflvin-R"/>
</dbReference>
<dbReference type="AlphaFoldDB" id="A0A143BPD3"/>
<dbReference type="PANTHER" id="PTHR32063:SF16">
    <property type="entry name" value="CATION EFFLUX SYSTEM (ACRB_ACRD_ACRF FAMILY)"/>
    <property type="match status" value="1"/>
</dbReference>
<feature type="transmembrane region" description="Helical" evidence="1">
    <location>
        <begin position="997"/>
        <end position="1016"/>
    </location>
</feature>
<keyword evidence="1" id="KW-0812">Transmembrane</keyword>
<feature type="transmembrane region" description="Helical" evidence="1">
    <location>
        <begin position="369"/>
        <end position="389"/>
    </location>
</feature>
<feature type="transmembrane region" description="Helical" evidence="1">
    <location>
        <begin position="344"/>
        <end position="363"/>
    </location>
</feature>
<dbReference type="Gene3D" id="3.30.70.1320">
    <property type="entry name" value="Multidrug efflux transporter AcrB pore domain like"/>
    <property type="match status" value="1"/>
</dbReference>
<feature type="transmembrane region" description="Helical" evidence="1">
    <location>
        <begin position="473"/>
        <end position="496"/>
    </location>
</feature>
<dbReference type="GO" id="GO:0042910">
    <property type="term" value="F:xenobiotic transmembrane transporter activity"/>
    <property type="evidence" value="ECO:0007669"/>
    <property type="project" value="TreeGrafter"/>
</dbReference>
<dbReference type="PRINTS" id="PR00702">
    <property type="entry name" value="ACRIFLAVINRP"/>
</dbReference>
<dbReference type="PANTHER" id="PTHR32063">
    <property type="match status" value="1"/>
</dbReference>
<dbReference type="eggNOG" id="COG0841">
    <property type="taxonomic scope" value="Bacteria"/>
</dbReference>
<dbReference type="GO" id="GO:0005886">
    <property type="term" value="C:plasma membrane"/>
    <property type="evidence" value="ECO:0007669"/>
    <property type="project" value="TreeGrafter"/>
</dbReference>
<keyword evidence="1" id="KW-0472">Membrane</keyword>
<dbReference type="SUPFAM" id="SSF82714">
    <property type="entry name" value="Multidrug efflux transporter AcrB TolC docking domain, DN and DC subdomains"/>
    <property type="match status" value="2"/>
</dbReference>
<reference evidence="2 3" key="1">
    <citation type="journal article" date="2014" name="Proc. Natl. Acad. Sci. U.S.A.">
        <title>Functional type 2 photosynthetic reaction centers found in the rare bacterial phylum Gemmatimonadetes.</title>
        <authorList>
            <person name="Zeng Y."/>
            <person name="Feng F."/>
            <person name="Medova H."/>
            <person name="Dean J."/>
            <person name="Koblizek M."/>
        </authorList>
    </citation>
    <scope>NUCLEOTIDE SEQUENCE [LARGE SCALE GENOMIC DNA]</scope>
    <source>
        <strain evidence="2 3">AP64</strain>
    </source>
</reference>
<dbReference type="Gene3D" id="3.30.2090.10">
    <property type="entry name" value="Multidrug efflux transporter AcrB TolC docking domain, DN and DC subdomains"/>
    <property type="match status" value="2"/>
</dbReference>
<dbReference type="Gene3D" id="3.30.70.1440">
    <property type="entry name" value="Multidrug efflux transporter AcrB pore domain"/>
    <property type="match status" value="1"/>
</dbReference>
<name>A0A143BPD3_9BACT</name>
<reference evidence="2 3" key="2">
    <citation type="journal article" date="2016" name="Environ. Microbiol. Rep.">
        <title>Metagenomic evidence for the presence of phototrophic Gemmatimonadetes bacteria in diverse environments.</title>
        <authorList>
            <person name="Zeng Y."/>
            <person name="Baumbach J."/>
            <person name="Barbosa E.G."/>
            <person name="Azevedo V."/>
            <person name="Zhang C."/>
            <person name="Koblizek M."/>
        </authorList>
    </citation>
    <scope>NUCLEOTIDE SEQUENCE [LARGE SCALE GENOMIC DNA]</scope>
    <source>
        <strain evidence="2 3">AP64</strain>
    </source>
</reference>
<feature type="transmembrane region" description="Helical" evidence="1">
    <location>
        <begin position="446"/>
        <end position="466"/>
    </location>
</feature>
<keyword evidence="1" id="KW-1133">Transmembrane helix</keyword>
<dbReference type="KEGG" id="gph:GEMMAAP_13660"/>
<organism evidence="2 3">
    <name type="scientific">Gemmatimonas phototrophica</name>
    <dbReference type="NCBI Taxonomy" id="1379270"/>
    <lineage>
        <taxon>Bacteria</taxon>
        <taxon>Pseudomonadati</taxon>
        <taxon>Gemmatimonadota</taxon>
        <taxon>Gemmatimonadia</taxon>
        <taxon>Gemmatimonadales</taxon>
        <taxon>Gemmatimonadaceae</taxon>
        <taxon>Gemmatimonas</taxon>
    </lineage>
</organism>
<feature type="transmembrane region" description="Helical" evidence="1">
    <location>
        <begin position="396"/>
        <end position="416"/>
    </location>
</feature>
<dbReference type="SUPFAM" id="SSF82693">
    <property type="entry name" value="Multidrug efflux transporter AcrB pore domain, PN1, PN2, PC1 and PC2 subdomains"/>
    <property type="match status" value="3"/>
</dbReference>
<dbReference type="Gene3D" id="1.20.1640.10">
    <property type="entry name" value="Multidrug efflux transporter AcrB transmembrane domain"/>
    <property type="match status" value="2"/>
</dbReference>
<protein>
    <submittedName>
        <fullName evidence="2">Multidrug transporter AcrB</fullName>
    </submittedName>
</protein>
<evidence type="ECO:0000256" key="1">
    <source>
        <dbReference type="SAM" id="Phobius"/>
    </source>
</evidence>
<dbReference type="Pfam" id="PF00873">
    <property type="entry name" value="ACR_tran"/>
    <property type="match status" value="1"/>
</dbReference>